<feature type="transmembrane region" description="Helical" evidence="7">
    <location>
        <begin position="95"/>
        <end position="112"/>
    </location>
</feature>
<dbReference type="InterPro" id="IPR036259">
    <property type="entry name" value="MFS_trans_sf"/>
</dbReference>
<dbReference type="InterPro" id="IPR020846">
    <property type="entry name" value="MFS_dom"/>
</dbReference>
<evidence type="ECO:0000256" key="4">
    <source>
        <dbReference type="ARBA" id="ARBA00022692"/>
    </source>
</evidence>
<protein>
    <submittedName>
        <fullName evidence="9">MFS family arabinose efflux permease</fullName>
    </submittedName>
</protein>
<name>A0A9X0YTQ2_9BACI</name>
<dbReference type="PROSITE" id="PS50850">
    <property type="entry name" value="MFS"/>
    <property type="match status" value="1"/>
</dbReference>
<keyword evidence="2" id="KW-0813">Transport</keyword>
<keyword evidence="10" id="KW-1185">Reference proteome</keyword>
<feature type="transmembrane region" description="Helical" evidence="7">
    <location>
        <begin position="133"/>
        <end position="153"/>
    </location>
</feature>
<organism evidence="9 10">
    <name type="scientific">Oceanobacillus polygoni</name>
    <dbReference type="NCBI Taxonomy" id="1235259"/>
    <lineage>
        <taxon>Bacteria</taxon>
        <taxon>Bacillati</taxon>
        <taxon>Bacillota</taxon>
        <taxon>Bacilli</taxon>
        <taxon>Bacillales</taxon>
        <taxon>Bacillaceae</taxon>
        <taxon>Oceanobacillus</taxon>
    </lineage>
</organism>
<evidence type="ECO:0000313" key="10">
    <source>
        <dbReference type="Proteomes" id="UP001138793"/>
    </source>
</evidence>
<dbReference type="PANTHER" id="PTHR43124:SF3">
    <property type="entry name" value="CHLORAMPHENICOL EFFLUX PUMP RV0191"/>
    <property type="match status" value="1"/>
</dbReference>
<evidence type="ECO:0000256" key="7">
    <source>
        <dbReference type="SAM" id="Phobius"/>
    </source>
</evidence>
<dbReference type="SUPFAM" id="SSF103473">
    <property type="entry name" value="MFS general substrate transporter"/>
    <property type="match status" value="1"/>
</dbReference>
<accession>A0A9X0YTQ2</accession>
<evidence type="ECO:0000256" key="1">
    <source>
        <dbReference type="ARBA" id="ARBA00004651"/>
    </source>
</evidence>
<feature type="transmembrane region" description="Helical" evidence="7">
    <location>
        <begin position="238"/>
        <end position="258"/>
    </location>
</feature>
<feature type="transmembrane region" description="Helical" evidence="7">
    <location>
        <begin position="72"/>
        <end position="89"/>
    </location>
</feature>
<keyword evidence="4 7" id="KW-0812">Transmembrane</keyword>
<keyword evidence="5 7" id="KW-1133">Transmembrane helix</keyword>
<comment type="caution">
    <text evidence="9">The sequence shown here is derived from an EMBL/GenBank/DDBJ whole genome shotgun (WGS) entry which is preliminary data.</text>
</comment>
<feature type="transmembrane region" description="Helical" evidence="7">
    <location>
        <begin position="159"/>
        <end position="179"/>
    </location>
</feature>
<dbReference type="Proteomes" id="UP001138793">
    <property type="component" value="Unassembled WGS sequence"/>
</dbReference>
<feature type="transmembrane region" description="Helical" evidence="7">
    <location>
        <begin position="293"/>
        <end position="316"/>
    </location>
</feature>
<feature type="transmembrane region" description="Helical" evidence="7">
    <location>
        <begin position="328"/>
        <end position="348"/>
    </location>
</feature>
<dbReference type="Gene3D" id="1.20.1250.20">
    <property type="entry name" value="MFS general substrate transporter like domains"/>
    <property type="match status" value="1"/>
</dbReference>
<evidence type="ECO:0000256" key="5">
    <source>
        <dbReference type="ARBA" id="ARBA00022989"/>
    </source>
</evidence>
<feature type="transmembrane region" description="Helical" evidence="7">
    <location>
        <begin position="354"/>
        <end position="371"/>
    </location>
</feature>
<reference evidence="9" key="1">
    <citation type="submission" date="2021-03" db="EMBL/GenBank/DDBJ databases">
        <title>Genomic Encyclopedia of Type Strains, Phase IV (KMG-IV): sequencing the most valuable type-strain genomes for metagenomic binning, comparative biology and taxonomic classification.</title>
        <authorList>
            <person name="Goeker M."/>
        </authorList>
    </citation>
    <scope>NUCLEOTIDE SEQUENCE</scope>
    <source>
        <strain evidence="9">DSM 107338</strain>
    </source>
</reference>
<evidence type="ECO:0000313" key="9">
    <source>
        <dbReference type="EMBL" id="MBP2078454.1"/>
    </source>
</evidence>
<proteinExistence type="predicted"/>
<gene>
    <name evidence="9" type="ORF">J2Z64_002718</name>
</gene>
<sequence>MKSKTLIFIGLPMIAVTYGLARFSYGLMLPYLRESLNISQSMAGLIASSAYLSYIFAIILAMIYMQKVGPRMIILIAGGTAVVGMAIISMANSGIVLAIGLFIAGLSSGFASPPYADAVKKWIEVNKQSQTNTWVNSGTSLGTAITGIVVIFMVSDWRLTYIIFTVLAILVWMFNYKYIPKEKNTNVNNKAQKIRVKKSELIEATPLIFASTLLGVAMAGYWTFSRDLVSGMAGVPEFIVQGFWIIIGLAGILGGFAGSISTKIGLTSSYWLGVIVIGSASLLLGLYSSAIPIALSAIAFGSSYIFVCGILILWGINIFKEDPSIGVGISYLLLTVGQLIGAALGGMIAEAQSYETMFIIFGLITLAALIFKPKKLVESIETDEQSKAL</sequence>
<feature type="domain" description="Major facilitator superfamily (MFS) profile" evidence="8">
    <location>
        <begin position="5"/>
        <end position="380"/>
    </location>
</feature>
<feature type="transmembrane region" description="Helical" evidence="7">
    <location>
        <begin position="45"/>
        <end position="65"/>
    </location>
</feature>
<evidence type="ECO:0000256" key="3">
    <source>
        <dbReference type="ARBA" id="ARBA00022475"/>
    </source>
</evidence>
<dbReference type="AlphaFoldDB" id="A0A9X0YTQ2"/>
<evidence type="ECO:0000259" key="8">
    <source>
        <dbReference type="PROSITE" id="PS50850"/>
    </source>
</evidence>
<feature type="transmembrane region" description="Helical" evidence="7">
    <location>
        <begin position="270"/>
        <end position="287"/>
    </location>
</feature>
<dbReference type="GO" id="GO:0022857">
    <property type="term" value="F:transmembrane transporter activity"/>
    <property type="evidence" value="ECO:0007669"/>
    <property type="project" value="InterPro"/>
</dbReference>
<keyword evidence="3" id="KW-1003">Cell membrane</keyword>
<keyword evidence="6 7" id="KW-0472">Membrane</keyword>
<dbReference type="OrthoDB" id="2957247at2"/>
<feature type="transmembrane region" description="Helical" evidence="7">
    <location>
        <begin position="200"/>
        <end position="222"/>
    </location>
</feature>
<dbReference type="PANTHER" id="PTHR43124">
    <property type="entry name" value="PURINE EFFLUX PUMP PBUE"/>
    <property type="match status" value="1"/>
</dbReference>
<dbReference type="EMBL" id="JAGGMB010000008">
    <property type="protein sequence ID" value="MBP2078454.1"/>
    <property type="molecule type" value="Genomic_DNA"/>
</dbReference>
<dbReference type="GO" id="GO:0005886">
    <property type="term" value="C:plasma membrane"/>
    <property type="evidence" value="ECO:0007669"/>
    <property type="project" value="UniProtKB-SubCell"/>
</dbReference>
<evidence type="ECO:0000256" key="2">
    <source>
        <dbReference type="ARBA" id="ARBA00022448"/>
    </source>
</evidence>
<dbReference type="Pfam" id="PF07690">
    <property type="entry name" value="MFS_1"/>
    <property type="match status" value="1"/>
</dbReference>
<dbReference type="RefSeq" id="WP_149476134.1">
    <property type="nucleotide sequence ID" value="NZ_JAGGMB010000008.1"/>
</dbReference>
<dbReference type="InterPro" id="IPR011701">
    <property type="entry name" value="MFS"/>
</dbReference>
<evidence type="ECO:0000256" key="6">
    <source>
        <dbReference type="ARBA" id="ARBA00023136"/>
    </source>
</evidence>
<comment type="subcellular location">
    <subcellularLocation>
        <location evidence="1">Cell membrane</location>
        <topology evidence="1">Multi-pass membrane protein</topology>
    </subcellularLocation>
</comment>
<dbReference type="InterPro" id="IPR050189">
    <property type="entry name" value="MFS_Efflux_Transporters"/>
</dbReference>